<dbReference type="Gene3D" id="3.20.20.80">
    <property type="entry name" value="Glycosidases"/>
    <property type="match status" value="1"/>
</dbReference>
<dbReference type="Pfam" id="PF01373">
    <property type="entry name" value="Glyco_hydro_14"/>
    <property type="match status" value="1"/>
</dbReference>
<dbReference type="InterPro" id="IPR017853">
    <property type="entry name" value="GH"/>
</dbReference>
<feature type="binding site" evidence="9">
    <location>
        <position position="373"/>
    </location>
    <ligand>
        <name>substrate</name>
    </ligand>
</feature>
<evidence type="ECO:0000256" key="9">
    <source>
        <dbReference type="PIRSR" id="PIRSR601554-2"/>
    </source>
</evidence>
<dbReference type="GO" id="GO:0000272">
    <property type="term" value="P:polysaccharide catabolic process"/>
    <property type="evidence" value="ECO:0007669"/>
    <property type="project" value="UniProtKB-KW"/>
</dbReference>
<feature type="binding site" evidence="9">
    <location>
        <position position="420"/>
    </location>
    <ligand>
        <name>substrate</name>
    </ligand>
</feature>
<evidence type="ECO:0000256" key="5">
    <source>
        <dbReference type="ARBA" id="ARBA00023277"/>
    </source>
</evidence>
<comment type="caution">
    <text evidence="11">The sequence shown here is derived from an EMBL/GenBank/DDBJ whole genome shotgun (WGS) entry which is preliminary data.</text>
</comment>
<comment type="similarity">
    <text evidence="2 10">Belongs to the glycosyl hydrolase 14 family.</text>
</comment>
<proteinExistence type="inferred from homology"/>
<reference evidence="11" key="2">
    <citation type="journal article" date="2022" name="Hortic Res">
        <title>The genome of Dioscorea zingiberensis sheds light on the biosynthesis, origin and evolution of the medicinally important diosgenin saponins.</title>
        <authorList>
            <person name="Li Y."/>
            <person name="Tan C."/>
            <person name="Li Z."/>
            <person name="Guo J."/>
            <person name="Li S."/>
            <person name="Chen X."/>
            <person name="Wang C."/>
            <person name="Dai X."/>
            <person name="Yang H."/>
            <person name="Song W."/>
            <person name="Hou L."/>
            <person name="Xu J."/>
            <person name="Tong Z."/>
            <person name="Xu A."/>
            <person name="Yuan X."/>
            <person name="Wang W."/>
            <person name="Yang Q."/>
            <person name="Chen L."/>
            <person name="Sun Z."/>
            <person name="Wang K."/>
            <person name="Pan B."/>
            <person name="Chen J."/>
            <person name="Bao Y."/>
            <person name="Liu F."/>
            <person name="Qi X."/>
            <person name="Gang D.R."/>
            <person name="Wen J."/>
            <person name="Li J."/>
        </authorList>
    </citation>
    <scope>NUCLEOTIDE SEQUENCE</scope>
    <source>
        <strain evidence="11">Dzin_1.0</strain>
    </source>
</reference>
<keyword evidence="7 10" id="KW-0624">Polysaccharide degradation</keyword>
<evidence type="ECO:0000313" key="11">
    <source>
        <dbReference type="EMBL" id="KAJ0983422.1"/>
    </source>
</evidence>
<dbReference type="PRINTS" id="PR00842">
    <property type="entry name" value="GLHYDLASE14B"/>
</dbReference>
<evidence type="ECO:0000256" key="4">
    <source>
        <dbReference type="ARBA" id="ARBA00022801"/>
    </source>
</evidence>
<keyword evidence="5 10" id="KW-0119">Carbohydrate metabolism</keyword>
<dbReference type="PROSITE" id="PS00506">
    <property type="entry name" value="BETA_AMYLASE_1"/>
    <property type="match status" value="1"/>
</dbReference>
<feature type="binding site" evidence="9">
    <location>
        <position position="179"/>
    </location>
    <ligand>
        <name>substrate</name>
    </ligand>
</feature>
<accession>A0A9D5D2V5</accession>
<dbReference type="Proteomes" id="UP001085076">
    <property type="component" value="Miscellaneous, Linkage group lg02"/>
</dbReference>
<dbReference type="FunFam" id="3.20.20.80:FF:000066">
    <property type="entry name" value="Beta-amylase"/>
    <property type="match status" value="1"/>
</dbReference>
<dbReference type="InterPro" id="IPR001371">
    <property type="entry name" value="Glyco_hydro_14B_pln"/>
</dbReference>
<evidence type="ECO:0000256" key="2">
    <source>
        <dbReference type="ARBA" id="ARBA00005652"/>
    </source>
</evidence>
<dbReference type="SUPFAM" id="SSF51445">
    <property type="entry name" value="(Trans)glycosidases"/>
    <property type="match status" value="1"/>
</dbReference>
<dbReference type="InterPro" id="IPR018238">
    <property type="entry name" value="Glyco_hydro_14_CS"/>
</dbReference>
<comment type="catalytic activity">
    <reaction evidence="1 10">
        <text>Hydrolysis of (1-&gt;4)-alpha-D-glucosidic linkages in polysaccharides so as to remove successive maltose units from the non-reducing ends of the chains.</text>
        <dbReference type="EC" id="3.2.1.2"/>
    </reaction>
</comment>
<feature type="active site" description="Proton acceptor" evidence="8">
    <location>
        <position position="458"/>
    </location>
</feature>
<sequence length="591" mass="67085">MAASVHIGGYESRARTQSTGCSQRKYAAGQWMCSSTGSSRRNNKLNQCPIPTISKSIEAQEVTSKHTTIMSTEVKVLPFTDKENAALANYVPVYVMLPLGVITSDNELEKPRVLRKQLKKLKKAGVDGVMVDVWWGIIETKPKSYDWIAYRKLFQMVKEEGLRLQAIMSFHQCGGNVGDVVFIPIPQWVRDVGEYDPDIFYTNRKGTRNQEYLSLGVDNLPLFGSRTAVEIYSDYMKSFRKAMSDFLEEGLITDIEVGLGPAGEMRYPSYPETQGWVFPGIGEFQCYDKYLQADFKAAATKAGHPEWELPDDAGEYNDTPDTTQFFGANGTYLTEKGKFFLTWYSNKLIKHGDQILDLANQAFLGCKVKLAAKVSGIHWWYKDDSHAAELTSGYYNLSDRDGYRPLARMLSRHYAILNFTCVEMRDSEQPAEAKSAPEELVQLVISAGWREEIEVACENALNRYDKEAYNQMLKNARPNGINENGPPEHRISALTYLRLGDDLMKSSNLSLFKVFVKKMHADQDFCSNPEDYYKPIVPLERSESEFSIDYILEATEPKEPFPFDDETDMPVGGGFSYWIKALFTKFISMFK</sequence>
<feature type="binding site" evidence="9">
    <location>
        <position position="498"/>
    </location>
    <ligand>
        <name>substrate</name>
    </ligand>
</feature>
<evidence type="ECO:0000256" key="10">
    <source>
        <dbReference type="RuleBase" id="RU000509"/>
    </source>
</evidence>
<evidence type="ECO:0000256" key="7">
    <source>
        <dbReference type="ARBA" id="ARBA00023326"/>
    </source>
</evidence>
<evidence type="ECO:0000256" key="1">
    <source>
        <dbReference type="ARBA" id="ARBA00000546"/>
    </source>
</evidence>
<dbReference type="PANTHER" id="PTHR31352:SF40">
    <property type="entry name" value="BETA-AMYLASE 6"/>
    <property type="match status" value="1"/>
</dbReference>
<dbReference type="AlphaFoldDB" id="A0A9D5D2V5"/>
<keyword evidence="4 10" id="KW-0378">Hydrolase</keyword>
<dbReference type="GO" id="GO:0016161">
    <property type="term" value="F:beta-amylase activity"/>
    <property type="evidence" value="ECO:0007669"/>
    <property type="project" value="UniProtKB-EC"/>
</dbReference>
<dbReference type="PANTHER" id="PTHR31352">
    <property type="entry name" value="BETA-AMYLASE 1, CHLOROPLASTIC"/>
    <property type="match status" value="1"/>
</dbReference>
<dbReference type="EMBL" id="JAGGNH010000002">
    <property type="protein sequence ID" value="KAJ0983422.1"/>
    <property type="molecule type" value="Genomic_DNA"/>
</dbReference>
<dbReference type="PRINTS" id="PR00750">
    <property type="entry name" value="BETAAMYLASE"/>
</dbReference>
<evidence type="ECO:0000256" key="6">
    <source>
        <dbReference type="ARBA" id="ARBA00023295"/>
    </source>
</evidence>
<feature type="binding site" evidence="9">
    <location>
        <position position="132"/>
    </location>
    <ligand>
        <name>substrate</name>
    </ligand>
</feature>
<keyword evidence="12" id="KW-1185">Reference proteome</keyword>
<evidence type="ECO:0000313" key="12">
    <source>
        <dbReference type="Proteomes" id="UP001085076"/>
    </source>
</evidence>
<dbReference type="InterPro" id="IPR001554">
    <property type="entry name" value="Glyco_hydro_14"/>
</dbReference>
<dbReference type="OrthoDB" id="1660156at2759"/>
<gene>
    <name evidence="11" type="ORF">J5N97_011677</name>
</gene>
<dbReference type="EC" id="3.2.1.2" evidence="3 10"/>
<feature type="binding site" evidence="9">
    <location>
        <position position="378"/>
    </location>
    <ligand>
        <name>substrate</name>
    </ligand>
</feature>
<reference evidence="11" key="1">
    <citation type="submission" date="2021-03" db="EMBL/GenBank/DDBJ databases">
        <authorList>
            <person name="Li Z."/>
            <person name="Yang C."/>
        </authorList>
    </citation>
    <scope>NUCLEOTIDE SEQUENCE</scope>
    <source>
        <strain evidence="11">Dzin_1.0</strain>
        <tissue evidence="11">Leaf</tissue>
    </source>
</reference>
<evidence type="ECO:0000256" key="3">
    <source>
        <dbReference type="ARBA" id="ARBA00012594"/>
    </source>
</evidence>
<organism evidence="11 12">
    <name type="scientific">Dioscorea zingiberensis</name>
    <dbReference type="NCBI Taxonomy" id="325984"/>
    <lineage>
        <taxon>Eukaryota</taxon>
        <taxon>Viridiplantae</taxon>
        <taxon>Streptophyta</taxon>
        <taxon>Embryophyta</taxon>
        <taxon>Tracheophyta</taxon>
        <taxon>Spermatophyta</taxon>
        <taxon>Magnoliopsida</taxon>
        <taxon>Liliopsida</taxon>
        <taxon>Dioscoreales</taxon>
        <taxon>Dioscoreaceae</taxon>
        <taxon>Dioscorea</taxon>
    </lineage>
</organism>
<feature type="binding site" evidence="9">
    <location>
        <begin position="459"/>
        <end position="460"/>
    </location>
    <ligand>
        <name>substrate</name>
    </ligand>
</feature>
<feature type="binding site" evidence="9">
    <location>
        <position position="171"/>
    </location>
    <ligand>
        <name>substrate</name>
    </ligand>
</feature>
<name>A0A9D5D2V5_9LILI</name>
<evidence type="ECO:0000256" key="8">
    <source>
        <dbReference type="PIRSR" id="PIRSR601554-1"/>
    </source>
</evidence>
<feature type="active site" description="Proton donor" evidence="8">
    <location>
        <position position="264"/>
    </location>
</feature>
<dbReference type="PROSITE" id="PS00679">
    <property type="entry name" value="BETA_AMYLASE_2"/>
    <property type="match status" value="1"/>
</dbReference>
<protein>
    <recommendedName>
        <fullName evidence="3 10">Beta-amylase</fullName>
        <ecNumber evidence="3 10">3.2.1.2</ecNumber>
    </recommendedName>
</protein>
<keyword evidence="6 10" id="KW-0326">Glycosidase</keyword>